<organism evidence="4">
    <name type="scientific">Schistocephalus solidus</name>
    <name type="common">Tapeworm</name>
    <dbReference type="NCBI Taxonomy" id="70667"/>
    <lineage>
        <taxon>Eukaryota</taxon>
        <taxon>Metazoa</taxon>
        <taxon>Spiralia</taxon>
        <taxon>Lophotrochozoa</taxon>
        <taxon>Platyhelminthes</taxon>
        <taxon>Cestoda</taxon>
        <taxon>Eucestoda</taxon>
        <taxon>Diphyllobothriidea</taxon>
        <taxon>Diphyllobothriidae</taxon>
        <taxon>Schistocephalus</taxon>
    </lineage>
</organism>
<evidence type="ECO:0000313" key="4">
    <source>
        <dbReference type="WBParaSite" id="SSLN_0000520801-mRNA-1"/>
    </source>
</evidence>
<protein>
    <submittedName>
        <fullName evidence="2 4">Uncharacterized protein</fullName>
    </submittedName>
</protein>
<dbReference type="WBParaSite" id="SSLN_0000520801-mRNA-1">
    <property type="protein sequence ID" value="SSLN_0000520801-mRNA-1"/>
    <property type="gene ID" value="SSLN_0000520801"/>
</dbReference>
<feature type="region of interest" description="Disordered" evidence="1">
    <location>
        <begin position="69"/>
        <end position="89"/>
    </location>
</feature>
<reference evidence="2 3" key="2">
    <citation type="submission" date="2018-11" db="EMBL/GenBank/DDBJ databases">
        <authorList>
            <consortium name="Pathogen Informatics"/>
        </authorList>
    </citation>
    <scope>NUCLEOTIDE SEQUENCE [LARGE SCALE GENOMIC DNA]</scope>
    <source>
        <strain evidence="2 3">NST_G2</strain>
    </source>
</reference>
<dbReference type="EMBL" id="UYSU01033095">
    <property type="protein sequence ID" value="VDL91430.1"/>
    <property type="molecule type" value="Genomic_DNA"/>
</dbReference>
<gene>
    <name evidence="2" type="ORF">SSLN_LOCUS5045</name>
</gene>
<evidence type="ECO:0000313" key="2">
    <source>
        <dbReference type="EMBL" id="VDL91430.1"/>
    </source>
</evidence>
<dbReference type="AlphaFoldDB" id="A0A183SLE7"/>
<accession>A0A183SLE7</accession>
<reference evidence="4" key="1">
    <citation type="submission" date="2016-06" db="UniProtKB">
        <authorList>
            <consortium name="WormBaseParasite"/>
        </authorList>
    </citation>
    <scope>IDENTIFICATION</scope>
</reference>
<evidence type="ECO:0000313" key="3">
    <source>
        <dbReference type="Proteomes" id="UP000275846"/>
    </source>
</evidence>
<feature type="compositionally biased region" description="Basic and acidic residues" evidence="1">
    <location>
        <begin position="73"/>
        <end position="83"/>
    </location>
</feature>
<keyword evidence="3" id="KW-1185">Reference proteome</keyword>
<evidence type="ECO:0000256" key="1">
    <source>
        <dbReference type="SAM" id="MobiDB-lite"/>
    </source>
</evidence>
<sequence>MGRVGLDGCDTEQRPWWFFASALKNFLFTSQAEGLVEGLRPMPQKCLAQLGVADSRDELLQKPRVQAPYVHAGESHTTKETKGLLEVAD</sequence>
<name>A0A183SLE7_SCHSO</name>
<proteinExistence type="predicted"/>
<dbReference type="Proteomes" id="UP000275846">
    <property type="component" value="Unassembled WGS sequence"/>
</dbReference>